<reference evidence="2" key="1">
    <citation type="journal article" date="2024" name="Front. Bioeng. Biotechnol.">
        <title>Genome-scale model development and genomic sequencing of the oleaginous clade Lipomyces.</title>
        <authorList>
            <person name="Czajka J.J."/>
            <person name="Han Y."/>
            <person name="Kim J."/>
            <person name="Mondo S.J."/>
            <person name="Hofstad B.A."/>
            <person name="Robles A."/>
            <person name="Haridas S."/>
            <person name="Riley R."/>
            <person name="LaButti K."/>
            <person name="Pangilinan J."/>
            <person name="Andreopoulos W."/>
            <person name="Lipzen A."/>
            <person name="Yan J."/>
            <person name="Wang M."/>
            <person name="Ng V."/>
            <person name="Grigoriev I.V."/>
            <person name="Spatafora J.W."/>
            <person name="Magnuson J.K."/>
            <person name="Baker S.E."/>
            <person name="Pomraning K.R."/>
        </authorList>
    </citation>
    <scope>NUCLEOTIDE SEQUENCE [LARGE SCALE GENOMIC DNA]</scope>
    <source>
        <strain evidence="2">CBS 10300</strain>
    </source>
</reference>
<accession>A0ACC3TWF5</accession>
<comment type="caution">
    <text evidence="1">The sequence shown here is derived from an EMBL/GenBank/DDBJ whole genome shotgun (WGS) entry which is preliminary data.</text>
</comment>
<keyword evidence="2" id="KW-1185">Reference proteome</keyword>
<protein>
    <submittedName>
        <fullName evidence="1">Uncharacterized protein</fullName>
    </submittedName>
</protein>
<evidence type="ECO:0000313" key="2">
    <source>
        <dbReference type="Proteomes" id="UP001489719"/>
    </source>
</evidence>
<name>A0ACC3TWF5_9ASCO</name>
<dbReference type="Proteomes" id="UP001489719">
    <property type="component" value="Unassembled WGS sequence"/>
</dbReference>
<gene>
    <name evidence="1" type="ORF">V1517DRAFT_315719</name>
</gene>
<proteinExistence type="predicted"/>
<dbReference type="EMBL" id="MU970044">
    <property type="protein sequence ID" value="KAK9324997.1"/>
    <property type="molecule type" value="Genomic_DNA"/>
</dbReference>
<evidence type="ECO:0000313" key="1">
    <source>
        <dbReference type="EMBL" id="KAK9324997.1"/>
    </source>
</evidence>
<organism evidence="1 2">
    <name type="scientific">Lipomyces orientalis</name>
    <dbReference type="NCBI Taxonomy" id="1233043"/>
    <lineage>
        <taxon>Eukaryota</taxon>
        <taxon>Fungi</taxon>
        <taxon>Dikarya</taxon>
        <taxon>Ascomycota</taxon>
        <taxon>Saccharomycotina</taxon>
        <taxon>Lipomycetes</taxon>
        <taxon>Lipomycetales</taxon>
        <taxon>Lipomycetaceae</taxon>
        <taxon>Lipomyces</taxon>
    </lineage>
</organism>
<sequence length="349" mass="38781">MAPLNLLFTGATGYIGGEVFDHLISSNTKNQVYSITAIARKPEAVEKIRSSYPSDALTVVQAGYTDPVFATLVAEADVIVHTGESADDETSADVITKNIKDGALLVHTSGTGILINKSEFDQEVTRRYDDVADIKTITSWDLDHFHRDIDIKILNLHKIKPTVKTIIICPPLIYGTGTGKVNRMSQQIPWMIKFASILKRNGVYGSGKAIWSNVHISDLAELYVLILATYVSDPKKLWYNDDGYYFAENGSHNWKSITAACDEPLVKYGIIAPENTAKVGTPDEFHFTEEELKKELDPELYKYATSMYGTNSGSKATRARSLGWVPKQPDVYSTLDEEVKNFKEFGAPR</sequence>